<dbReference type="InterPro" id="IPR036322">
    <property type="entry name" value="WD40_repeat_dom_sf"/>
</dbReference>
<dbReference type="OrthoDB" id="7318948at2759"/>
<dbReference type="InterPro" id="IPR001680">
    <property type="entry name" value="WD40_rpt"/>
</dbReference>
<evidence type="ECO:0000256" key="1">
    <source>
        <dbReference type="ARBA" id="ARBA00022574"/>
    </source>
</evidence>
<dbReference type="InterPro" id="IPR020472">
    <property type="entry name" value="WD40_PAC1"/>
</dbReference>
<feature type="repeat" description="WD" evidence="3">
    <location>
        <begin position="416"/>
        <end position="457"/>
    </location>
</feature>
<dbReference type="Proteomes" id="UP000187209">
    <property type="component" value="Unassembled WGS sequence"/>
</dbReference>
<sequence>MLRCSTWRCKEVPSSQCTNCLNKLLCPKCLSLHTDEHLINGTTSIFQPIQDEILNSISENTKFHRSQGQSKYFFIKSPDFSIIVYNQLNNQQEGILKGHKGLVRSIVVTNDDKYAISGSEDYTIRVWNLLDKREEEEFDSDYQIIIPGGNDKPKHLEIPEFRQQSILRGHTDYVNSLAITNDNQFVISVSDDNTVKMWNFLEERIETVFEGHTGSVKSVAISNDDHFAVTGSCDHNIIVWNLIEKRQQSVMLDHECSIEKVSIFLDNKCCSLSSSEMIVWDLEGASQILKTTVYYRFLAFNKNETIWVTSLFGFPDDEVQVWNLVKKTKVVVSGCKKSASSAAVFNNNCLLALGSSNGSVILWNITENKQEDELKGHTEEVSCIALTSDNGLLISGSKDYTLRVWNLSEKKEEAIFQGHTDSVTSVVITNNDKLAISGSYDMTIRIWNLQEKRQETVLQGSKNWIYCMDLTKDNRFLVSGSYHEDIIRWDLSENQLESFFIGHVKSVCSIGVSFDNRYLISESNDLVVRVWDIQTKAVKAIITMPDNMRFKGVFASKIENIIYISSGLGISVYNIDKKTLEHGVFFDKTLDDYYYEHPSIGECILPKVIFND</sequence>
<evidence type="ECO:0000313" key="5">
    <source>
        <dbReference type="Proteomes" id="UP000187209"/>
    </source>
</evidence>
<dbReference type="PANTHER" id="PTHR19848">
    <property type="entry name" value="WD40 REPEAT PROTEIN"/>
    <property type="match status" value="1"/>
</dbReference>
<dbReference type="Gene3D" id="2.130.10.10">
    <property type="entry name" value="YVTN repeat-like/Quinoprotein amine dehydrogenase"/>
    <property type="match status" value="3"/>
</dbReference>
<keyword evidence="5" id="KW-1185">Reference proteome</keyword>
<feature type="repeat" description="WD" evidence="3">
    <location>
        <begin position="458"/>
        <end position="499"/>
    </location>
</feature>
<feature type="repeat" description="WD" evidence="3">
    <location>
        <begin position="167"/>
        <end position="208"/>
    </location>
</feature>
<accession>A0A1R2AYN5</accession>
<dbReference type="InterPro" id="IPR015943">
    <property type="entry name" value="WD40/YVTN_repeat-like_dom_sf"/>
</dbReference>
<dbReference type="PROSITE" id="PS00678">
    <property type="entry name" value="WD_REPEATS_1"/>
    <property type="match status" value="4"/>
</dbReference>
<dbReference type="PANTHER" id="PTHR19848:SF8">
    <property type="entry name" value="F-BOX AND WD REPEAT DOMAIN CONTAINING 7"/>
    <property type="match status" value="1"/>
</dbReference>
<dbReference type="Pfam" id="PF00400">
    <property type="entry name" value="WD40"/>
    <property type="match status" value="7"/>
</dbReference>
<evidence type="ECO:0000256" key="2">
    <source>
        <dbReference type="ARBA" id="ARBA00022737"/>
    </source>
</evidence>
<proteinExistence type="predicted"/>
<organism evidence="4 5">
    <name type="scientific">Stentor coeruleus</name>
    <dbReference type="NCBI Taxonomy" id="5963"/>
    <lineage>
        <taxon>Eukaryota</taxon>
        <taxon>Sar</taxon>
        <taxon>Alveolata</taxon>
        <taxon>Ciliophora</taxon>
        <taxon>Postciliodesmatophora</taxon>
        <taxon>Heterotrichea</taxon>
        <taxon>Heterotrichida</taxon>
        <taxon>Stentoridae</taxon>
        <taxon>Stentor</taxon>
    </lineage>
</organism>
<feature type="repeat" description="WD" evidence="3">
    <location>
        <begin position="374"/>
        <end position="415"/>
    </location>
</feature>
<dbReference type="SMART" id="SM00320">
    <property type="entry name" value="WD40"/>
    <property type="match status" value="9"/>
</dbReference>
<dbReference type="AlphaFoldDB" id="A0A1R2AYN5"/>
<dbReference type="SUPFAM" id="SSF50978">
    <property type="entry name" value="WD40 repeat-like"/>
    <property type="match status" value="2"/>
</dbReference>
<keyword evidence="1 3" id="KW-0853">WD repeat</keyword>
<dbReference type="CDD" id="cd00200">
    <property type="entry name" value="WD40"/>
    <property type="match status" value="1"/>
</dbReference>
<dbReference type="PROSITE" id="PS50082">
    <property type="entry name" value="WD_REPEATS_2"/>
    <property type="match status" value="7"/>
</dbReference>
<name>A0A1R2AYN5_9CILI</name>
<evidence type="ECO:0000256" key="3">
    <source>
        <dbReference type="PROSITE-ProRule" id="PRU00221"/>
    </source>
</evidence>
<comment type="caution">
    <text evidence="4">The sequence shown here is derived from an EMBL/GenBank/DDBJ whole genome shotgun (WGS) entry which is preliminary data.</text>
</comment>
<dbReference type="EMBL" id="MPUH01001175">
    <property type="protein sequence ID" value="OMJ69628.1"/>
    <property type="molecule type" value="Genomic_DNA"/>
</dbReference>
<dbReference type="PROSITE" id="PS50294">
    <property type="entry name" value="WD_REPEATS_REGION"/>
    <property type="match status" value="6"/>
</dbReference>
<gene>
    <name evidence="4" type="ORF">SteCoe_32582</name>
</gene>
<evidence type="ECO:0000313" key="4">
    <source>
        <dbReference type="EMBL" id="OMJ69628.1"/>
    </source>
</evidence>
<feature type="repeat" description="WD" evidence="3">
    <location>
        <begin position="209"/>
        <end position="250"/>
    </location>
</feature>
<reference evidence="4 5" key="1">
    <citation type="submission" date="2016-11" db="EMBL/GenBank/DDBJ databases">
        <title>The macronuclear genome of Stentor coeruleus: a giant cell with tiny introns.</title>
        <authorList>
            <person name="Slabodnick M."/>
            <person name="Ruby J.G."/>
            <person name="Reiff S.B."/>
            <person name="Swart E.C."/>
            <person name="Gosai S."/>
            <person name="Prabakaran S."/>
            <person name="Witkowska E."/>
            <person name="Larue G.E."/>
            <person name="Fisher S."/>
            <person name="Freeman R.M."/>
            <person name="Gunawardena J."/>
            <person name="Chu W."/>
            <person name="Stover N.A."/>
            <person name="Gregory B.D."/>
            <person name="Nowacki M."/>
            <person name="Derisi J."/>
            <person name="Roy S.W."/>
            <person name="Marshall W.F."/>
            <person name="Sood P."/>
        </authorList>
    </citation>
    <scope>NUCLEOTIDE SEQUENCE [LARGE SCALE GENOMIC DNA]</scope>
    <source>
        <strain evidence="4">WM001</strain>
    </source>
</reference>
<feature type="repeat" description="WD" evidence="3">
    <location>
        <begin position="500"/>
        <end position="541"/>
    </location>
</feature>
<protein>
    <submittedName>
        <fullName evidence="4">Uncharacterized protein</fullName>
    </submittedName>
</protein>
<dbReference type="InterPro" id="IPR019775">
    <property type="entry name" value="WD40_repeat_CS"/>
</dbReference>
<feature type="repeat" description="WD" evidence="3">
    <location>
        <begin position="96"/>
        <end position="137"/>
    </location>
</feature>
<keyword evidence="2" id="KW-0677">Repeat</keyword>
<dbReference type="PRINTS" id="PR00320">
    <property type="entry name" value="GPROTEINBRPT"/>
</dbReference>